<dbReference type="PANTHER" id="PTHR40265">
    <property type="entry name" value="BLL2707 PROTEIN"/>
    <property type="match status" value="1"/>
</dbReference>
<evidence type="ECO:0000259" key="1">
    <source>
        <dbReference type="Pfam" id="PF13468"/>
    </source>
</evidence>
<dbReference type="Gene3D" id="3.10.180.10">
    <property type="entry name" value="2,3-Dihydroxybiphenyl 1,2-Dioxygenase, domain 1"/>
    <property type="match status" value="1"/>
</dbReference>
<name>A0ABP3MUY6_SACER</name>
<evidence type="ECO:0000313" key="3">
    <source>
        <dbReference type="Proteomes" id="UP001500729"/>
    </source>
</evidence>
<feature type="domain" description="Glyoxalase-like" evidence="1">
    <location>
        <begin position="8"/>
        <end position="175"/>
    </location>
</feature>
<accession>A0ABP3MUY6</accession>
<dbReference type="EMBL" id="BAAAGS010000014">
    <property type="protein sequence ID" value="GAA0525849.1"/>
    <property type="molecule type" value="Genomic_DNA"/>
</dbReference>
<dbReference type="InterPro" id="IPR029068">
    <property type="entry name" value="Glyas_Bleomycin-R_OHBP_Dase"/>
</dbReference>
<keyword evidence="3" id="KW-1185">Reference proteome</keyword>
<dbReference type="SUPFAM" id="SSF54593">
    <property type="entry name" value="Glyoxalase/Bleomycin resistance protein/Dihydroxybiphenyl dioxygenase"/>
    <property type="match status" value="1"/>
</dbReference>
<dbReference type="InterPro" id="IPR025870">
    <property type="entry name" value="Glyoxalase-like_dom"/>
</dbReference>
<dbReference type="PANTHER" id="PTHR40265:SF1">
    <property type="entry name" value="GLYOXALASE-LIKE DOMAIN-CONTAINING PROTEIN"/>
    <property type="match status" value="1"/>
</dbReference>
<organism evidence="2 3">
    <name type="scientific">Saccharopolyspora erythraea</name>
    <name type="common">Streptomyces erythraeus</name>
    <dbReference type="NCBI Taxonomy" id="1836"/>
    <lineage>
        <taxon>Bacteria</taxon>
        <taxon>Bacillati</taxon>
        <taxon>Actinomycetota</taxon>
        <taxon>Actinomycetes</taxon>
        <taxon>Pseudonocardiales</taxon>
        <taxon>Pseudonocardiaceae</taxon>
        <taxon>Saccharopolyspora</taxon>
    </lineage>
</organism>
<dbReference type="Proteomes" id="UP001500729">
    <property type="component" value="Unassembled WGS sequence"/>
</dbReference>
<reference evidence="3" key="1">
    <citation type="journal article" date="2019" name="Int. J. Syst. Evol. Microbiol.">
        <title>The Global Catalogue of Microorganisms (GCM) 10K type strain sequencing project: providing services to taxonomists for standard genome sequencing and annotation.</title>
        <authorList>
            <consortium name="The Broad Institute Genomics Platform"/>
            <consortium name="The Broad Institute Genome Sequencing Center for Infectious Disease"/>
            <person name="Wu L."/>
            <person name="Ma J."/>
        </authorList>
    </citation>
    <scope>NUCLEOTIDE SEQUENCE [LARGE SCALE GENOMIC DNA]</scope>
    <source>
        <strain evidence="3">JCM 10303</strain>
    </source>
</reference>
<proteinExistence type="predicted"/>
<dbReference type="Pfam" id="PF13468">
    <property type="entry name" value="Glyoxalase_3"/>
    <property type="match status" value="1"/>
</dbReference>
<protein>
    <submittedName>
        <fullName evidence="2">VOC family protein</fullName>
    </submittedName>
</protein>
<sequence length="207" mass="21764">MAGVSPVLDHLVFAGPDLGDAVALVEGLTGVRSVPGGRHAGKGTANHLLGLGGRAYLEIIGPDPEAPEPGGPRPFGIDELREPRLVTWAVQTTDLDADVRAARDGGWDPGTPESMSRRTPGGELLEWRLTPFSHADGPVPFLIDWGDSRHPSEGLPVVPLRSMFGVHPRVEATTALEAIGVEMEVQAGTRSALVTTLEGRTGPVVLL</sequence>
<gene>
    <name evidence="2" type="ORF">GCM10009533_26550</name>
</gene>
<evidence type="ECO:0000313" key="2">
    <source>
        <dbReference type="EMBL" id="GAA0525849.1"/>
    </source>
</evidence>
<comment type="caution">
    <text evidence="2">The sequence shown here is derived from an EMBL/GenBank/DDBJ whole genome shotgun (WGS) entry which is preliminary data.</text>
</comment>